<dbReference type="AlphaFoldDB" id="A0A7H1AC34"/>
<keyword evidence="4 13" id="KW-0812">Transmembrane</keyword>
<dbReference type="NCBIfam" id="NF002701">
    <property type="entry name" value="PRK02504.1"/>
    <property type="match status" value="1"/>
</dbReference>
<keyword evidence="10 13" id="KW-0520">NAD</keyword>
<evidence type="ECO:0000256" key="8">
    <source>
        <dbReference type="ARBA" id="ARBA00022967"/>
    </source>
</evidence>
<dbReference type="InterPro" id="IPR045693">
    <property type="entry name" value="Ndh2_N"/>
</dbReference>
<feature type="transmembrane region" description="Helical" evidence="13">
    <location>
        <begin position="99"/>
        <end position="119"/>
    </location>
</feature>
<keyword evidence="6 13" id="KW-0521">NADP</keyword>
<keyword evidence="12 13" id="KW-0472">Membrane</keyword>
<feature type="transmembrane region" description="Helical" evidence="13">
    <location>
        <begin position="323"/>
        <end position="342"/>
    </location>
</feature>
<dbReference type="InterPro" id="IPR001750">
    <property type="entry name" value="ND/Mrp_TM"/>
</dbReference>
<evidence type="ECO:0000256" key="6">
    <source>
        <dbReference type="ARBA" id="ARBA00022857"/>
    </source>
</evidence>
<evidence type="ECO:0000256" key="4">
    <source>
        <dbReference type="ARBA" id="ARBA00022692"/>
    </source>
</evidence>
<keyword evidence="11 13" id="KW-0793">Thylakoid</keyword>
<dbReference type="GO" id="GO:0016655">
    <property type="term" value="F:oxidoreductase activity, acting on NAD(P)H, quinone or similar compound as acceptor"/>
    <property type="evidence" value="ECO:0007669"/>
    <property type="project" value="UniProtKB-UniRule"/>
</dbReference>
<dbReference type="Pfam" id="PF19530">
    <property type="entry name" value="Ndh2_N"/>
    <property type="match status" value="1"/>
</dbReference>
<feature type="transmembrane region" description="Helical" evidence="13">
    <location>
        <begin position="59"/>
        <end position="79"/>
    </location>
</feature>
<sequence>MIWHVQNENFILDSTRIFMKAFHLLLFDGSFIFPECILIFGLILLLMIDSTSDQKDIPWLYFISSTSFVMSITALLFRWREEPMISFSGNFQTNNFNEIFQFLILLCSTLCIPLSIEYIECTEMAITEFLLFVLTATIGGMFLCGANDLITIFVAPECFSLCSYLLSGYTKKDVRSNEATMKYLLMGGASSSILVHGFSWLYGSSGGEIELQEIVNGLINTQMYNSPGISIALIFITVGIGFKLSLAPSHQWTPDVYEGSPTPVVAFLSVTSKVAASALATRIFDIPFYFSSNEWHLLLEILAILSMILGNLIAITQTSMKRMLAYSSIGQIGYVIIGIIVGDSNGGYASMITYMLFYISMNLGTFACIILFGLRTGTDNIRDYAGLYTKDPFLALSLALCLLSLGGLPPLAGFFGKLHLFWCGWQAGLYFLVSIGLLTSVISIYYYLKIIKLLMTGRNQEITPHVRNYRISPLRSNNSIELSMIVCVIASTIPGISMNPIIAIAQDTLFSF</sequence>
<comment type="function">
    <text evidence="13">NDH shuttles electrons from NAD(P)H:plastoquinone, via FMN and iron-sulfur (Fe-S) centers, to quinones in the photosynthetic chain and possibly in a chloroplast respiratory chain. The immediate electron acceptor for the enzyme in this species is believed to be plastoquinone. Couples the redox reaction to proton translocation, and thus conserves the redox energy in a proton gradient.</text>
</comment>
<comment type="catalytic activity">
    <reaction evidence="13">
        <text>a plastoquinone + NADH + (n+1) H(+)(in) = a plastoquinol + NAD(+) + n H(+)(out)</text>
        <dbReference type="Rhea" id="RHEA:42608"/>
        <dbReference type="Rhea" id="RHEA-COMP:9561"/>
        <dbReference type="Rhea" id="RHEA-COMP:9562"/>
        <dbReference type="ChEBI" id="CHEBI:15378"/>
        <dbReference type="ChEBI" id="CHEBI:17757"/>
        <dbReference type="ChEBI" id="CHEBI:57540"/>
        <dbReference type="ChEBI" id="CHEBI:57945"/>
        <dbReference type="ChEBI" id="CHEBI:62192"/>
    </reaction>
</comment>
<protein>
    <recommendedName>
        <fullName evidence="13">NAD(P)H-quinone oxidoreductase subunit 2, chloroplastic</fullName>
        <ecNumber evidence="13">7.1.1.-</ecNumber>
    </recommendedName>
    <alternativeName>
        <fullName evidence="13">NAD(P)H dehydrogenase, subunit 2</fullName>
    </alternativeName>
    <alternativeName>
        <fullName evidence="13">NADH-plastoquinone oxidoreductase subunit 2</fullName>
    </alternativeName>
</protein>
<dbReference type="GO" id="GO:0008137">
    <property type="term" value="F:NADH dehydrogenase (ubiquinone) activity"/>
    <property type="evidence" value="ECO:0007669"/>
    <property type="project" value="InterPro"/>
</dbReference>
<dbReference type="EMBL" id="MT845186">
    <property type="protein sequence ID" value="QNR93794.1"/>
    <property type="molecule type" value="Genomic_DNA"/>
</dbReference>
<comment type="subunit">
    <text evidence="13">NDH is composed of at least 16 different subunits, 5 of which are encoded in the nucleus.</text>
</comment>
<dbReference type="PRINTS" id="PR01434">
    <property type="entry name" value="NADHDHGNASE5"/>
</dbReference>
<feature type="domain" description="NAD(P)H-quinone oxidoreductase subunit 2 N-terminal" evidence="15">
    <location>
        <begin position="18"/>
        <end position="117"/>
    </location>
</feature>
<evidence type="ECO:0000256" key="12">
    <source>
        <dbReference type="ARBA" id="ARBA00023136"/>
    </source>
</evidence>
<evidence type="ECO:0000259" key="15">
    <source>
        <dbReference type="Pfam" id="PF19530"/>
    </source>
</evidence>
<evidence type="ECO:0000256" key="13">
    <source>
        <dbReference type="HAMAP-Rule" id="MF_00445"/>
    </source>
</evidence>
<gene>
    <name evidence="13 16" type="primary">ndhB</name>
</gene>
<keyword evidence="3 16" id="KW-0150">Chloroplast</keyword>
<feature type="transmembrane region" description="Helical" evidence="13">
    <location>
        <begin position="223"/>
        <end position="244"/>
    </location>
</feature>
<keyword evidence="5 13" id="KW-0874">Quinone</keyword>
<evidence type="ECO:0000256" key="10">
    <source>
        <dbReference type="ARBA" id="ARBA00023027"/>
    </source>
</evidence>
<dbReference type="RefSeq" id="YP_009933977.1">
    <property type="nucleotide sequence ID" value="NC_050821.1"/>
</dbReference>
<evidence type="ECO:0000256" key="5">
    <source>
        <dbReference type="ARBA" id="ARBA00022719"/>
    </source>
</evidence>
<dbReference type="GeneID" id="59430305"/>
<dbReference type="GO" id="GO:0048038">
    <property type="term" value="F:quinone binding"/>
    <property type="evidence" value="ECO:0007669"/>
    <property type="project" value="UniProtKB-KW"/>
</dbReference>
<feature type="transmembrane region" description="Helical" evidence="13">
    <location>
        <begin position="126"/>
        <end position="143"/>
    </location>
</feature>
<evidence type="ECO:0000259" key="14">
    <source>
        <dbReference type="Pfam" id="PF00361"/>
    </source>
</evidence>
<evidence type="ECO:0000313" key="16">
    <source>
        <dbReference type="EMBL" id="QNR93794.1"/>
    </source>
</evidence>
<dbReference type="GeneID" id="59430348"/>
<dbReference type="EMBL" id="MT845186">
    <property type="protein sequence ID" value="QNR93795.1"/>
    <property type="molecule type" value="Genomic_DNA"/>
</dbReference>
<name>A0A7H1AC34_9BRAS</name>
<feature type="transmembrane region" description="Helical" evidence="13">
    <location>
        <begin position="348"/>
        <end position="372"/>
    </location>
</feature>
<dbReference type="PANTHER" id="PTHR22773">
    <property type="entry name" value="NADH DEHYDROGENASE"/>
    <property type="match status" value="1"/>
</dbReference>
<keyword evidence="7 13" id="KW-0618">Plastoquinone</keyword>
<organism evidence="16">
    <name type="scientific">Solms-laubachia villosa</name>
    <dbReference type="NCBI Taxonomy" id="594556"/>
    <lineage>
        <taxon>Eukaryota</taxon>
        <taxon>Viridiplantae</taxon>
        <taxon>Streptophyta</taxon>
        <taxon>Embryophyta</taxon>
        <taxon>Tracheophyta</taxon>
        <taxon>Spermatophyta</taxon>
        <taxon>Magnoliopsida</taxon>
        <taxon>eudicotyledons</taxon>
        <taxon>Gunneridae</taxon>
        <taxon>Pentapetalae</taxon>
        <taxon>rosids</taxon>
        <taxon>malvids</taxon>
        <taxon>Brassicales</taxon>
        <taxon>Brassicaceae</taxon>
        <taxon>Euclidieae</taxon>
        <taxon>Solms-laubachia</taxon>
    </lineage>
</organism>
<dbReference type="NCBIfam" id="TIGR01770">
    <property type="entry name" value="NDH_I_N"/>
    <property type="match status" value="1"/>
</dbReference>
<keyword evidence="2 13" id="KW-0813">Transport</keyword>
<keyword evidence="16" id="KW-0934">Plastid</keyword>
<proteinExistence type="inferred from homology"/>
<comment type="catalytic activity">
    <reaction evidence="13">
        <text>a plastoquinone + NADPH + (n+1) H(+)(in) = a plastoquinol + NADP(+) + n H(+)(out)</text>
        <dbReference type="Rhea" id="RHEA:42612"/>
        <dbReference type="Rhea" id="RHEA-COMP:9561"/>
        <dbReference type="Rhea" id="RHEA-COMP:9562"/>
        <dbReference type="ChEBI" id="CHEBI:15378"/>
        <dbReference type="ChEBI" id="CHEBI:17757"/>
        <dbReference type="ChEBI" id="CHEBI:57783"/>
        <dbReference type="ChEBI" id="CHEBI:58349"/>
        <dbReference type="ChEBI" id="CHEBI:62192"/>
    </reaction>
</comment>
<evidence type="ECO:0000256" key="1">
    <source>
        <dbReference type="ARBA" id="ARBA00004141"/>
    </source>
</evidence>
<evidence type="ECO:0000256" key="3">
    <source>
        <dbReference type="ARBA" id="ARBA00022528"/>
    </source>
</evidence>
<dbReference type="EC" id="7.1.1.-" evidence="13"/>
<dbReference type="RefSeq" id="YP_009933992.1">
    <property type="nucleotide sequence ID" value="NC_050821.1"/>
</dbReference>
<dbReference type="GO" id="GO:0009535">
    <property type="term" value="C:chloroplast thylakoid membrane"/>
    <property type="evidence" value="ECO:0007669"/>
    <property type="project" value="UniProtKB-SubCell"/>
</dbReference>
<dbReference type="GO" id="GO:0019684">
    <property type="term" value="P:photosynthesis, light reaction"/>
    <property type="evidence" value="ECO:0007669"/>
    <property type="project" value="UniProtKB-UniRule"/>
</dbReference>
<keyword evidence="8 13" id="KW-1278">Translocase</keyword>
<evidence type="ECO:0000256" key="2">
    <source>
        <dbReference type="ARBA" id="ARBA00022448"/>
    </source>
</evidence>
<feature type="transmembrane region" description="Helical" evidence="13">
    <location>
        <begin position="22"/>
        <end position="47"/>
    </location>
</feature>
<evidence type="ECO:0000256" key="11">
    <source>
        <dbReference type="ARBA" id="ARBA00023078"/>
    </source>
</evidence>
<dbReference type="Pfam" id="PF00361">
    <property type="entry name" value="Proton_antipo_M"/>
    <property type="match status" value="1"/>
</dbReference>
<comment type="subcellular location">
    <subcellularLocation>
        <location evidence="1">Membrane</location>
        <topology evidence="1">Multi-pass membrane protein</topology>
    </subcellularLocation>
    <subcellularLocation>
        <location evidence="13">Plastid</location>
        <location evidence="13">Chloroplast thylakoid membrane</location>
        <topology evidence="13">Multi-pass membrane protein</topology>
    </subcellularLocation>
</comment>
<accession>A0A7H1AC34</accession>
<dbReference type="HAMAP" id="MF_00445">
    <property type="entry name" value="NDH1_NuoN_1"/>
    <property type="match status" value="1"/>
</dbReference>
<dbReference type="GO" id="GO:0042773">
    <property type="term" value="P:ATP synthesis coupled electron transport"/>
    <property type="evidence" value="ECO:0007669"/>
    <property type="project" value="InterPro"/>
</dbReference>
<feature type="transmembrane region" description="Helical" evidence="13">
    <location>
        <begin position="393"/>
        <end position="415"/>
    </location>
</feature>
<feature type="domain" description="NADH:quinone oxidoreductase/Mrp antiporter transmembrane" evidence="14">
    <location>
        <begin position="146"/>
        <end position="443"/>
    </location>
</feature>
<feature type="transmembrane region" description="Helical" evidence="13">
    <location>
        <begin position="427"/>
        <end position="448"/>
    </location>
</feature>
<evidence type="ECO:0000256" key="7">
    <source>
        <dbReference type="ARBA" id="ARBA00022957"/>
    </source>
</evidence>
<reference evidence="16" key="1">
    <citation type="journal article" date="2020" name="Mol. Phylogenet. Evol.">
        <title>Phylogeny of Euclidieae (Brassicaceae) based on plastome and nuclear ribosomal DNA data.</title>
        <authorList>
            <person name="Chen H."/>
            <person name="German D.A."/>
            <person name="Al-Shehbaz I.A."/>
            <person name="Yue J."/>
            <person name="Sun H."/>
        </authorList>
    </citation>
    <scope>NUCLEOTIDE SEQUENCE</scope>
    <source>
        <strain evidence="16">C100</strain>
    </source>
</reference>
<feature type="transmembrane region" description="Helical" evidence="13">
    <location>
        <begin position="482"/>
        <end position="505"/>
    </location>
</feature>
<geneLocation type="chloroplast" evidence="16"/>
<feature type="transmembrane region" description="Helical" evidence="13">
    <location>
        <begin position="296"/>
        <end position="316"/>
    </location>
</feature>
<evidence type="ECO:0000256" key="9">
    <source>
        <dbReference type="ARBA" id="ARBA00022989"/>
    </source>
</evidence>
<dbReference type="InterPro" id="IPR010096">
    <property type="entry name" value="NADH-Q_OxRdtase_suN/2"/>
</dbReference>
<comment type="similarity">
    <text evidence="13">Belongs to the complex I subunit 2 family.</text>
</comment>
<keyword evidence="9 13" id="KW-1133">Transmembrane helix</keyword>